<dbReference type="GO" id="GO:0006325">
    <property type="term" value="P:chromatin organization"/>
    <property type="evidence" value="ECO:0007669"/>
    <property type="project" value="UniProtKB-KW"/>
</dbReference>
<organism evidence="16 17">
    <name type="scientific">Ensete ventricosum</name>
    <name type="common">Abyssinian banana</name>
    <name type="synonym">Musa ensete</name>
    <dbReference type="NCBI Taxonomy" id="4639"/>
    <lineage>
        <taxon>Eukaryota</taxon>
        <taxon>Viridiplantae</taxon>
        <taxon>Streptophyta</taxon>
        <taxon>Embryophyta</taxon>
        <taxon>Tracheophyta</taxon>
        <taxon>Spermatophyta</taxon>
        <taxon>Magnoliopsida</taxon>
        <taxon>Liliopsida</taxon>
        <taxon>Zingiberales</taxon>
        <taxon>Musaceae</taxon>
        <taxon>Ensete</taxon>
    </lineage>
</organism>
<keyword evidence="9" id="KW-0539">Nucleus</keyword>
<dbReference type="GO" id="GO:0005739">
    <property type="term" value="C:mitochondrion"/>
    <property type="evidence" value="ECO:0007669"/>
    <property type="project" value="UniProtKB-SubCell"/>
</dbReference>
<accession>A0AAV8Q7A5</accession>
<dbReference type="GO" id="GO:0005634">
    <property type="term" value="C:nucleus"/>
    <property type="evidence" value="ECO:0007669"/>
    <property type="project" value="UniProtKB-SubCell"/>
</dbReference>
<keyword evidence="8" id="KW-0496">Mitochondrion</keyword>
<dbReference type="InterPro" id="IPR026316">
    <property type="entry name" value="NSL2"/>
</dbReference>
<dbReference type="PANTHER" id="PTHR13453:SF1">
    <property type="entry name" value="KAT8 REGULATORY NSL COMPLEX SUBUNIT 2"/>
    <property type="match status" value="1"/>
</dbReference>
<evidence type="ECO:0000256" key="12">
    <source>
        <dbReference type="ARBA" id="ARBA00093359"/>
    </source>
</evidence>
<reference evidence="16 17" key="1">
    <citation type="submission" date="2022-12" db="EMBL/GenBank/DDBJ databases">
        <title>Chromosome-scale assembly of the Ensete ventricosum genome.</title>
        <authorList>
            <person name="Dussert Y."/>
            <person name="Stocks J."/>
            <person name="Wendawek A."/>
            <person name="Woldeyes F."/>
            <person name="Nichols R.A."/>
            <person name="Borrell J.S."/>
        </authorList>
    </citation>
    <scope>NUCLEOTIDE SEQUENCE [LARGE SCALE GENOMIC DNA]</scope>
    <source>
        <strain evidence="17">cv. Maze</strain>
        <tissue evidence="16">Seeds</tissue>
    </source>
</reference>
<feature type="region of interest" description="Disordered" evidence="14">
    <location>
        <begin position="1"/>
        <end position="21"/>
    </location>
</feature>
<keyword evidence="4" id="KW-1017">Isopeptide bond</keyword>
<protein>
    <recommendedName>
        <fullName evidence="3">KAT8 regulatory NSL complex subunit 2</fullName>
    </recommendedName>
    <alternativeName>
        <fullName evidence="11">NSL complex protein NSL2</fullName>
    </alternativeName>
    <alternativeName>
        <fullName evidence="10">Non-specific lethal 2 homolog</fullName>
    </alternativeName>
</protein>
<dbReference type="PANTHER" id="PTHR13453">
    <property type="entry name" value="KAT8 REGULATORY NSL COMPLEX SUBUNIT 2"/>
    <property type="match status" value="1"/>
</dbReference>
<feature type="region of interest" description="Disordered" evidence="14">
    <location>
        <begin position="232"/>
        <end position="266"/>
    </location>
</feature>
<comment type="subunit">
    <text evidence="13">Component of the NSL complex at least composed of KAT8/MOF, KANSL1, KANSL2, KANSL3, MCRS1, PHF20, OGT1/OGT, WDR5 and HCFC1.</text>
</comment>
<keyword evidence="7" id="KW-0156">Chromatin regulator</keyword>
<name>A0AAV8Q7A5_ENSVE</name>
<comment type="caution">
    <text evidence="16">The sequence shown here is derived from an EMBL/GenBank/DDBJ whole genome shotgun (WGS) entry which is preliminary data.</text>
</comment>
<dbReference type="Proteomes" id="UP001222027">
    <property type="component" value="Unassembled WGS sequence"/>
</dbReference>
<evidence type="ECO:0000256" key="2">
    <source>
        <dbReference type="ARBA" id="ARBA00004173"/>
    </source>
</evidence>
<evidence type="ECO:0000256" key="3">
    <source>
        <dbReference type="ARBA" id="ARBA00015508"/>
    </source>
</evidence>
<keyword evidence="6" id="KW-0832">Ubl conjugation</keyword>
<proteinExistence type="predicted"/>
<evidence type="ECO:0000256" key="10">
    <source>
        <dbReference type="ARBA" id="ARBA00032947"/>
    </source>
</evidence>
<comment type="subcellular location">
    <subcellularLocation>
        <location evidence="2">Mitochondrion</location>
    </subcellularLocation>
    <subcellularLocation>
        <location evidence="1">Nucleus</location>
    </subcellularLocation>
</comment>
<evidence type="ECO:0000256" key="7">
    <source>
        <dbReference type="ARBA" id="ARBA00022853"/>
    </source>
</evidence>
<evidence type="ECO:0000313" key="16">
    <source>
        <dbReference type="EMBL" id="KAJ8475579.1"/>
    </source>
</evidence>
<comment type="function">
    <text evidence="12">Non-catalytic component of the NSL histone acetyltransferase complex, a multiprotein complex that mediates histone H4 acetylation at 'Lys-5'- and 'Lys-8' (H4K5ac and H4K8ac) at transcription start sites and promotes transcription initiation. Required for NSL complex stability and for transcription of intraciliary transport genes in both ciliated and non-ciliated cells by regulating histone H4 acetylation at 'Lys-5'- and 'Lys-12' (H4K5ac and H4K12ac). This is necessary for cilium assembly in ciliated cells and for organization of the microtubule cytoskeleton in non-ciliated cells. Required within the NSL complex to maintain nuclear architecture stability by promoting KAT8-mediated acetylation of lamin LMNA.</text>
</comment>
<keyword evidence="17" id="KW-1185">Reference proteome</keyword>
<feature type="compositionally biased region" description="Pro residues" evidence="14">
    <location>
        <begin position="1"/>
        <end position="13"/>
    </location>
</feature>
<evidence type="ECO:0000256" key="5">
    <source>
        <dbReference type="ARBA" id="ARBA00022553"/>
    </source>
</evidence>
<evidence type="ECO:0000256" key="4">
    <source>
        <dbReference type="ARBA" id="ARBA00022499"/>
    </source>
</evidence>
<sequence>MATAPRPPPPPLLLRPADTGPIPPITGSAEDAVLLAAELLSREEVLRRRSRRVKQLARHYREHYWALVEEVRSKLSEYYWSIGVSPLEVDGRDTAAAAALAEGSGENDIGVAKKGFCRISGCKSMAMPLTRYCHSHILCDDRQTLYKPCTYETYSGQTCGKPVLRAAVPPFCTLHIQKARNHLSQVFSREGFRVYSSGKPAPDFHVIIAQYIHQIQINRRKAPNAAITNADKDENAAGEMGPSERRKTFSNILIQGEADSEEPTCQ</sequence>
<dbReference type="AlphaFoldDB" id="A0AAV8Q7A5"/>
<evidence type="ECO:0000256" key="6">
    <source>
        <dbReference type="ARBA" id="ARBA00022843"/>
    </source>
</evidence>
<dbReference type="GO" id="GO:0044545">
    <property type="term" value="C:NSL complex"/>
    <property type="evidence" value="ECO:0007669"/>
    <property type="project" value="TreeGrafter"/>
</dbReference>
<dbReference type="Pfam" id="PF13891">
    <property type="entry name" value="zf-C3HC3H_KANSL2"/>
    <property type="match status" value="1"/>
</dbReference>
<feature type="domain" description="KANL2-like probable zinc-finger" evidence="15">
    <location>
        <begin position="118"/>
        <end position="175"/>
    </location>
</feature>
<gene>
    <name evidence="16" type="ORF">OPV22_019306</name>
</gene>
<evidence type="ECO:0000256" key="1">
    <source>
        <dbReference type="ARBA" id="ARBA00004123"/>
    </source>
</evidence>
<evidence type="ECO:0000256" key="8">
    <source>
        <dbReference type="ARBA" id="ARBA00023128"/>
    </source>
</evidence>
<dbReference type="InterPro" id="IPR025927">
    <property type="entry name" value="Znf_KANL2-like"/>
</dbReference>
<evidence type="ECO:0000256" key="14">
    <source>
        <dbReference type="SAM" id="MobiDB-lite"/>
    </source>
</evidence>
<evidence type="ECO:0000256" key="11">
    <source>
        <dbReference type="ARBA" id="ARBA00033378"/>
    </source>
</evidence>
<evidence type="ECO:0000256" key="9">
    <source>
        <dbReference type="ARBA" id="ARBA00023242"/>
    </source>
</evidence>
<evidence type="ECO:0000313" key="17">
    <source>
        <dbReference type="Proteomes" id="UP001222027"/>
    </source>
</evidence>
<evidence type="ECO:0000259" key="15">
    <source>
        <dbReference type="Pfam" id="PF13891"/>
    </source>
</evidence>
<dbReference type="EMBL" id="JAQQAF010000006">
    <property type="protein sequence ID" value="KAJ8475579.1"/>
    <property type="molecule type" value="Genomic_DNA"/>
</dbReference>
<keyword evidence="5" id="KW-0597">Phosphoprotein</keyword>
<evidence type="ECO:0000256" key="13">
    <source>
        <dbReference type="ARBA" id="ARBA00093543"/>
    </source>
</evidence>